<sequence>MSVDSGRATRRRPVSSVGLPGSPPVTALTTMPNEAECSRVHHDAPRVGSATEPARRPIVEVLDAVPADREA</sequence>
<name>A0ABQ0IF31_9ACTN</name>
<dbReference type="EMBL" id="BAOQ01000001">
    <property type="protein sequence ID" value="GAC82167.1"/>
    <property type="molecule type" value="Genomic_DNA"/>
</dbReference>
<evidence type="ECO:0000256" key="1">
    <source>
        <dbReference type="SAM" id="MobiDB-lite"/>
    </source>
</evidence>
<accession>A0ABQ0IF31</accession>
<dbReference type="Proteomes" id="UP000035021">
    <property type="component" value="Unassembled WGS sequence"/>
</dbReference>
<protein>
    <submittedName>
        <fullName evidence="2">Uncharacterized protein</fullName>
    </submittedName>
</protein>
<comment type="caution">
    <text evidence="2">The sequence shown here is derived from an EMBL/GenBank/DDBJ whole genome shotgun (WGS) entry which is preliminary data.</text>
</comment>
<evidence type="ECO:0000313" key="2">
    <source>
        <dbReference type="EMBL" id="GAC82167.1"/>
    </source>
</evidence>
<reference evidence="2 3" key="1">
    <citation type="submission" date="2013-02" db="EMBL/GenBank/DDBJ databases">
        <title>Whole genome shotgun sequence of Gordonia paraffinivorans NBRC 108238.</title>
        <authorList>
            <person name="Isaki-Nakamura S."/>
            <person name="Hosoyama A."/>
            <person name="Tsuchikane K."/>
            <person name="Ando Y."/>
            <person name="Baba S."/>
            <person name="Ohji S."/>
            <person name="Hamada M."/>
            <person name="Tamura T."/>
            <person name="Yamazoe A."/>
            <person name="Yamazaki S."/>
            <person name="Fujita N."/>
        </authorList>
    </citation>
    <scope>NUCLEOTIDE SEQUENCE [LARGE SCALE GENOMIC DNA]</scope>
    <source>
        <strain evidence="2 3">NBRC 108238</strain>
    </source>
</reference>
<feature type="region of interest" description="Disordered" evidence="1">
    <location>
        <begin position="1"/>
        <end position="29"/>
    </location>
</feature>
<proteinExistence type="predicted"/>
<gene>
    <name evidence="2" type="ORF">GP2_001_00190</name>
</gene>
<keyword evidence="3" id="KW-1185">Reference proteome</keyword>
<evidence type="ECO:0000313" key="3">
    <source>
        <dbReference type="Proteomes" id="UP000035021"/>
    </source>
</evidence>
<organism evidence="2 3">
    <name type="scientific">Gordonia paraffinivorans NBRC 108238</name>
    <dbReference type="NCBI Taxonomy" id="1223543"/>
    <lineage>
        <taxon>Bacteria</taxon>
        <taxon>Bacillati</taxon>
        <taxon>Actinomycetota</taxon>
        <taxon>Actinomycetes</taxon>
        <taxon>Mycobacteriales</taxon>
        <taxon>Gordoniaceae</taxon>
        <taxon>Gordonia</taxon>
    </lineage>
</organism>